<sequence length="379" mass="43660">MSAKNEKTQRKPKVSEDAKKWLKALKGFQPQRLDLTWDVSDNQLTDEFFHQHLTNLISNVKLHIDVILKTGDLPKPASVWSIRPSPSNLELERCIDAVARPDLLDDNPWDDLIACDVKRMAVMRGVIMGVYERQVFSEHLFGADDKQLKALQDQDETFLQHDGFRRAHLRATTTKMLLAETHGVPPLFWEKVDKLATRVFRLILPVVIWATETRPEGSNDADIRQVFAAIHIDVAYAAWISVLVRLSPSILRFEWKRPGDRYLPDQLQIYPDILFNSQRGHWDRDAAAALTRSKNAFPPGSKVAGPPARNTRVMICVVPLIERLRLVGDDMGGEPFGFERIVLQDCRVIYYHGLEDDGKDREEFRKPLCHNQHHQRRRK</sequence>
<accession>A0A1Q8RBK1</accession>
<dbReference type="Proteomes" id="UP000186583">
    <property type="component" value="Unassembled WGS sequence"/>
</dbReference>
<organism evidence="1 2">
    <name type="scientific">Colletotrichum chlorophyti</name>
    <dbReference type="NCBI Taxonomy" id="708187"/>
    <lineage>
        <taxon>Eukaryota</taxon>
        <taxon>Fungi</taxon>
        <taxon>Dikarya</taxon>
        <taxon>Ascomycota</taxon>
        <taxon>Pezizomycotina</taxon>
        <taxon>Sordariomycetes</taxon>
        <taxon>Hypocreomycetidae</taxon>
        <taxon>Glomerellales</taxon>
        <taxon>Glomerellaceae</taxon>
        <taxon>Colletotrichum</taxon>
    </lineage>
</organism>
<dbReference type="AlphaFoldDB" id="A0A1Q8RBK1"/>
<comment type="caution">
    <text evidence="1">The sequence shown here is derived from an EMBL/GenBank/DDBJ whole genome shotgun (WGS) entry which is preliminary data.</text>
</comment>
<evidence type="ECO:0000313" key="2">
    <source>
        <dbReference type="Proteomes" id="UP000186583"/>
    </source>
</evidence>
<name>A0A1Q8RBK1_9PEZI</name>
<reference evidence="1 2" key="1">
    <citation type="submission" date="2016-11" db="EMBL/GenBank/DDBJ databases">
        <title>Draft Genome Assembly of Colletotrichum chlorophyti a pathogen of herbaceous plants.</title>
        <authorList>
            <person name="Gan P."/>
            <person name="Narusaka M."/>
            <person name="Tsushima A."/>
            <person name="Narusaka Y."/>
            <person name="Takano Y."/>
            <person name="Shirasu K."/>
        </authorList>
    </citation>
    <scope>NUCLEOTIDE SEQUENCE [LARGE SCALE GENOMIC DNA]</scope>
    <source>
        <strain evidence="1 2">NTL11</strain>
    </source>
</reference>
<dbReference type="STRING" id="708187.A0A1Q8RBK1"/>
<evidence type="ECO:0000313" key="1">
    <source>
        <dbReference type="EMBL" id="OLN81738.1"/>
    </source>
</evidence>
<keyword evidence="2" id="KW-1185">Reference proteome</keyword>
<dbReference type="EMBL" id="MPGH01000242">
    <property type="protein sequence ID" value="OLN81738.1"/>
    <property type="molecule type" value="Genomic_DNA"/>
</dbReference>
<protein>
    <submittedName>
        <fullName evidence="1">Uncharacterized protein</fullName>
    </submittedName>
</protein>
<gene>
    <name evidence="1" type="ORF">CCHL11_06879</name>
</gene>
<proteinExistence type="predicted"/>
<dbReference type="OrthoDB" id="4749307at2759"/>